<reference evidence="2 3" key="1">
    <citation type="submission" date="2024-09" db="EMBL/GenBank/DDBJ databases">
        <title>Genome sequencing and assembly of Phytophthora oleae, isolate VK10A, causative agent of rot of olive drupes.</title>
        <authorList>
            <person name="Conti Taguali S."/>
            <person name="Riolo M."/>
            <person name="La Spada F."/>
            <person name="Cacciola S.O."/>
            <person name="Dionisio G."/>
        </authorList>
    </citation>
    <scope>NUCLEOTIDE SEQUENCE [LARGE SCALE GENOMIC DNA]</scope>
    <source>
        <strain evidence="2 3">VK10A</strain>
    </source>
</reference>
<proteinExistence type="predicted"/>
<dbReference type="EMBL" id="JBIMZQ010000008">
    <property type="protein sequence ID" value="KAL3669923.1"/>
    <property type="molecule type" value="Genomic_DNA"/>
</dbReference>
<feature type="coiled-coil region" evidence="1">
    <location>
        <begin position="62"/>
        <end position="118"/>
    </location>
</feature>
<evidence type="ECO:0000313" key="2">
    <source>
        <dbReference type="EMBL" id="KAL3669923.1"/>
    </source>
</evidence>
<gene>
    <name evidence="2" type="ORF">V7S43_005297</name>
</gene>
<accession>A0ABD3FT39</accession>
<comment type="caution">
    <text evidence="2">The sequence shown here is derived from an EMBL/GenBank/DDBJ whole genome shotgun (WGS) entry which is preliminary data.</text>
</comment>
<keyword evidence="3" id="KW-1185">Reference proteome</keyword>
<dbReference type="AlphaFoldDB" id="A0ABD3FT39"/>
<name>A0ABD3FT39_9STRA</name>
<evidence type="ECO:0008006" key="4">
    <source>
        <dbReference type="Google" id="ProtNLM"/>
    </source>
</evidence>
<sequence>MSVASFEAKEFQFLEELFSIAPTRAEIRSWPKELKNQRKLQLHCNRTIRYRYKKEAERKNMHDEYRRLDQELEQRLVDLRLRGVCVGNGGLNQVQREMQRLVLEREDLREENVTLRQKITQHQKFLRTIKSARTQVIPRPSETDFGCGPASVTVRCIDSQWQPVEEQAGRRVHFPHGRPSFFFHPFTRQEFDAIIGQHDLKTSSVSSQLTSMGQHLGWDVYHGLVNNFHGMPRLLGHIRCTKLVERSMDSIMSNMKSDDGVSKWPIMPTASDVGVSAVINIQTLQHLDDDKYIIVRDYSGAAKLRYMCLVQRSKIQQINGKRVVKFHYVTGDSKATSRTRDTEFATEDEVSWITEEAGYSLTLVEVSDTLVEVVFDSLWCHSKDHAQGHFIKFGHIVTRWEQLVTLSNLLKF</sequence>
<protein>
    <recommendedName>
        <fullName evidence="4">BZIP domain-containing protein</fullName>
    </recommendedName>
</protein>
<evidence type="ECO:0000256" key="1">
    <source>
        <dbReference type="SAM" id="Coils"/>
    </source>
</evidence>
<dbReference type="Proteomes" id="UP001632037">
    <property type="component" value="Unassembled WGS sequence"/>
</dbReference>
<organism evidence="2 3">
    <name type="scientific">Phytophthora oleae</name>
    <dbReference type="NCBI Taxonomy" id="2107226"/>
    <lineage>
        <taxon>Eukaryota</taxon>
        <taxon>Sar</taxon>
        <taxon>Stramenopiles</taxon>
        <taxon>Oomycota</taxon>
        <taxon>Peronosporomycetes</taxon>
        <taxon>Peronosporales</taxon>
        <taxon>Peronosporaceae</taxon>
        <taxon>Phytophthora</taxon>
    </lineage>
</organism>
<evidence type="ECO:0000313" key="3">
    <source>
        <dbReference type="Proteomes" id="UP001632037"/>
    </source>
</evidence>
<keyword evidence="1" id="KW-0175">Coiled coil</keyword>